<dbReference type="AlphaFoldDB" id="A0A133S5M5"/>
<protein>
    <submittedName>
        <fullName evidence="2">Uncharacterized protein</fullName>
    </submittedName>
</protein>
<keyword evidence="1" id="KW-1133">Transmembrane helix</keyword>
<dbReference type="EMBL" id="LRQT01000014">
    <property type="protein sequence ID" value="KXA64987.1"/>
    <property type="molecule type" value="Genomic_DNA"/>
</dbReference>
<evidence type="ECO:0000256" key="1">
    <source>
        <dbReference type="SAM" id="Phobius"/>
    </source>
</evidence>
<dbReference type="Proteomes" id="UP000070226">
    <property type="component" value="Unassembled WGS sequence"/>
</dbReference>
<name>A0A133S5M5_9FIRM</name>
<accession>A0A133S5M5</accession>
<proteinExistence type="predicted"/>
<dbReference type="PATRIC" id="fig|39777.7.peg.640"/>
<organism evidence="2">
    <name type="scientific">Veillonella atypica</name>
    <dbReference type="NCBI Taxonomy" id="39777"/>
    <lineage>
        <taxon>Bacteria</taxon>
        <taxon>Bacillati</taxon>
        <taxon>Bacillota</taxon>
        <taxon>Negativicutes</taxon>
        <taxon>Veillonellales</taxon>
        <taxon>Veillonellaceae</taxon>
        <taxon>Veillonella</taxon>
    </lineage>
</organism>
<keyword evidence="1" id="KW-0812">Transmembrane</keyword>
<reference evidence="2 3" key="1">
    <citation type="submission" date="2016-01" db="EMBL/GenBank/DDBJ databases">
        <authorList>
            <person name="Oliw E.H."/>
        </authorList>
    </citation>
    <scope>NUCLEOTIDE SEQUENCE [LARGE SCALE GENOMIC DNA]</scope>
    <source>
        <strain evidence="2 3">CMW7756B</strain>
    </source>
</reference>
<evidence type="ECO:0000313" key="3">
    <source>
        <dbReference type="Proteomes" id="UP000070226"/>
    </source>
</evidence>
<sequence length="48" mass="5925">MRLYYLIRAYYRYIQTPKGRYEWVSYVKALALFILICIIVIKGVTYIW</sequence>
<feature type="transmembrane region" description="Helical" evidence="1">
    <location>
        <begin position="21"/>
        <end position="41"/>
    </location>
</feature>
<evidence type="ECO:0000313" key="2">
    <source>
        <dbReference type="EMBL" id="KXA64987.1"/>
    </source>
</evidence>
<keyword evidence="1" id="KW-0472">Membrane</keyword>
<gene>
    <name evidence="2" type="ORF">HMPREF3233_00652</name>
</gene>
<comment type="caution">
    <text evidence="2">The sequence shown here is derived from an EMBL/GenBank/DDBJ whole genome shotgun (WGS) entry which is preliminary data.</text>
</comment>